<organism evidence="1 2">
    <name type="scientific">Stylosanthes scabra</name>
    <dbReference type="NCBI Taxonomy" id="79078"/>
    <lineage>
        <taxon>Eukaryota</taxon>
        <taxon>Viridiplantae</taxon>
        <taxon>Streptophyta</taxon>
        <taxon>Embryophyta</taxon>
        <taxon>Tracheophyta</taxon>
        <taxon>Spermatophyta</taxon>
        <taxon>Magnoliopsida</taxon>
        <taxon>eudicotyledons</taxon>
        <taxon>Gunneridae</taxon>
        <taxon>Pentapetalae</taxon>
        <taxon>rosids</taxon>
        <taxon>fabids</taxon>
        <taxon>Fabales</taxon>
        <taxon>Fabaceae</taxon>
        <taxon>Papilionoideae</taxon>
        <taxon>50 kb inversion clade</taxon>
        <taxon>dalbergioids sensu lato</taxon>
        <taxon>Dalbergieae</taxon>
        <taxon>Pterocarpus clade</taxon>
        <taxon>Stylosanthes</taxon>
    </lineage>
</organism>
<evidence type="ECO:0000313" key="2">
    <source>
        <dbReference type="Proteomes" id="UP001341840"/>
    </source>
</evidence>
<protein>
    <submittedName>
        <fullName evidence="1">Uncharacterized protein</fullName>
    </submittedName>
</protein>
<dbReference type="Proteomes" id="UP001341840">
    <property type="component" value="Unassembled WGS sequence"/>
</dbReference>
<sequence length="130" mass="14123">MVVVAYGGGGSIDSGVLTKVNLTFHMTVYPRRRLHCLLTPAPSASPRFETPRCGVSAVGFPFSRRRVLLTVALIPSWSCFLSLPRRPTKAVAFASAYTSDCASAVLPFLSLSPCFPSRRASQPNMRFINS</sequence>
<evidence type="ECO:0000313" key="1">
    <source>
        <dbReference type="EMBL" id="MED6173785.1"/>
    </source>
</evidence>
<proteinExistence type="predicted"/>
<comment type="caution">
    <text evidence="1">The sequence shown here is derived from an EMBL/GenBank/DDBJ whole genome shotgun (WGS) entry which is preliminary data.</text>
</comment>
<keyword evidence="2" id="KW-1185">Reference proteome</keyword>
<accession>A0ABU6VM99</accession>
<name>A0ABU6VM99_9FABA</name>
<reference evidence="1 2" key="1">
    <citation type="journal article" date="2023" name="Plants (Basel)">
        <title>Bridging the Gap: Combining Genomics and Transcriptomics Approaches to Understand Stylosanthes scabra, an Orphan Legume from the Brazilian Caatinga.</title>
        <authorList>
            <person name="Ferreira-Neto J.R.C."/>
            <person name="da Silva M.D."/>
            <person name="Binneck E."/>
            <person name="de Melo N.F."/>
            <person name="da Silva R.H."/>
            <person name="de Melo A.L.T.M."/>
            <person name="Pandolfi V."/>
            <person name="Bustamante F.O."/>
            <person name="Brasileiro-Vidal A.C."/>
            <person name="Benko-Iseppon A.M."/>
        </authorList>
    </citation>
    <scope>NUCLEOTIDE SEQUENCE [LARGE SCALE GENOMIC DNA]</scope>
    <source>
        <tissue evidence="1">Leaves</tissue>
    </source>
</reference>
<dbReference type="EMBL" id="JASCZI010151625">
    <property type="protein sequence ID" value="MED6173785.1"/>
    <property type="molecule type" value="Genomic_DNA"/>
</dbReference>
<gene>
    <name evidence="1" type="ORF">PIB30_062881</name>
</gene>